<evidence type="ECO:0008006" key="4">
    <source>
        <dbReference type="Google" id="ProtNLM"/>
    </source>
</evidence>
<dbReference type="RefSeq" id="WP_136908258.1">
    <property type="nucleotide sequence ID" value="NZ_SUMD01000003.1"/>
</dbReference>
<reference evidence="2 3" key="1">
    <citation type="submission" date="2019-04" db="EMBL/GenBank/DDBJ databases">
        <title>Rhodococcus oryzae sp. nov., a novel actinomycete isolated from rhizosphere soil of rice (Oryza sativa L.).</title>
        <authorList>
            <person name="Li C."/>
        </authorList>
    </citation>
    <scope>NUCLEOTIDE SEQUENCE [LARGE SCALE GENOMIC DNA]</scope>
    <source>
        <strain evidence="2 3">NEAU-CX67</strain>
    </source>
</reference>
<dbReference type="Pfam" id="PF01674">
    <property type="entry name" value="Lipase_2"/>
    <property type="match status" value="1"/>
</dbReference>
<dbReference type="Gene3D" id="3.40.50.1820">
    <property type="entry name" value="alpha/beta hydrolase"/>
    <property type="match status" value="1"/>
</dbReference>
<accession>A0ABY2RLV7</accession>
<keyword evidence="1" id="KW-0732">Signal</keyword>
<proteinExistence type="predicted"/>
<dbReference type="EMBL" id="SUMD01000003">
    <property type="protein sequence ID" value="TJZ79278.1"/>
    <property type="molecule type" value="Genomic_DNA"/>
</dbReference>
<keyword evidence="3" id="KW-1185">Reference proteome</keyword>
<dbReference type="Proteomes" id="UP000305109">
    <property type="component" value="Unassembled WGS sequence"/>
</dbReference>
<evidence type="ECO:0000313" key="2">
    <source>
        <dbReference type="EMBL" id="TJZ79278.1"/>
    </source>
</evidence>
<organism evidence="2 3">
    <name type="scientific">Rhodococcus oryzae</name>
    <dbReference type="NCBI Taxonomy" id="2571143"/>
    <lineage>
        <taxon>Bacteria</taxon>
        <taxon>Bacillati</taxon>
        <taxon>Actinomycetota</taxon>
        <taxon>Actinomycetes</taxon>
        <taxon>Mycobacteriales</taxon>
        <taxon>Nocardiaceae</taxon>
        <taxon>Rhodococcus</taxon>
    </lineage>
</organism>
<gene>
    <name evidence="2" type="ORF">FCG67_06445</name>
</gene>
<comment type="caution">
    <text evidence="2">The sequence shown here is derived from an EMBL/GenBank/DDBJ whole genome shotgun (WGS) entry which is preliminary data.</text>
</comment>
<evidence type="ECO:0000256" key="1">
    <source>
        <dbReference type="SAM" id="SignalP"/>
    </source>
</evidence>
<protein>
    <recommendedName>
        <fullName evidence="4">Lipase</fullName>
    </recommendedName>
</protein>
<feature type="chain" id="PRO_5047547281" description="Lipase" evidence="1">
    <location>
        <begin position="35"/>
        <end position="304"/>
    </location>
</feature>
<dbReference type="InterPro" id="IPR029058">
    <property type="entry name" value="AB_hydrolase_fold"/>
</dbReference>
<dbReference type="InterPro" id="IPR002918">
    <property type="entry name" value="Lipase_EstA/Esterase_EstB"/>
</dbReference>
<sequence>MAITHGARSMSARLGVLGLALAGVLAIAASPATAAPDTGSAAPAPPAGTVVEPAIDCRPSSARPRPVLVLPGADGTTSETASQWEVVVSALRQQGACTLVFQGGVVDGRRWAGDMAAAARQLAQFVEKVKDTTGAPQVDIVAHSAGSVVANYFVKVLGGAPDVHDMVLLAPEARGCDGAGFLAQYGIKDLPVTPVQVLEALPFLAPALATLIPGMASALQLTPVSEIYRTLMDGPIAQPGVSYAVMATKNDQVATPPGTCSFITEPGVTNVFFEDAFPGGPAVDHSSLRSNPSTASWIVDQLYR</sequence>
<name>A0ABY2RLV7_9NOCA</name>
<feature type="signal peptide" evidence="1">
    <location>
        <begin position="1"/>
        <end position="34"/>
    </location>
</feature>
<evidence type="ECO:0000313" key="3">
    <source>
        <dbReference type="Proteomes" id="UP000305109"/>
    </source>
</evidence>
<dbReference type="SUPFAM" id="SSF53474">
    <property type="entry name" value="alpha/beta-Hydrolases"/>
    <property type="match status" value="1"/>
</dbReference>